<dbReference type="OrthoDB" id="29596at2759"/>
<protein>
    <recommendedName>
        <fullName evidence="6">DNA mismatch repair proteins mutS family domain-containing protein</fullName>
    </recommendedName>
</protein>
<evidence type="ECO:0000256" key="3">
    <source>
        <dbReference type="ARBA" id="ARBA00022840"/>
    </source>
</evidence>
<dbReference type="GO" id="GO:0051026">
    <property type="term" value="P:chiasma assembly"/>
    <property type="evidence" value="ECO:0007669"/>
    <property type="project" value="TreeGrafter"/>
</dbReference>
<feature type="domain" description="DNA mismatch repair proteins mutS family" evidence="6">
    <location>
        <begin position="711"/>
        <end position="727"/>
    </location>
</feature>
<dbReference type="InterPro" id="IPR011184">
    <property type="entry name" value="DNA_mismatch_repair_Msh2"/>
</dbReference>
<dbReference type="GO" id="GO:0005634">
    <property type="term" value="C:nucleus"/>
    <property type="evidence" value="ECO:0007669"/>
    <property type="project" value="TreeGrafter"/>
</dbReference>
<dbReference type="EMBL" id="KN818261">
    <property type="protein sequence ID" value="KIL63255.1"/>
    <property type="molecule type" value="Genomic_DNA"/>
</dbReference>
<dbReference type="PROSITE" id="PS00486">
    <property type="entry name" value="DNA_MISMATCH_REPAIR_2"/>
    <property type="match status" value="1"/>
</dbReference>
<dbReference type="Pfam" id="PF00488">
    <property type="entry name" value="MutS_V"/>
    <property type="match status" value="1"/>
</dbReference>
<dbReference type="Gene3D" id="1.10.1420.10">
    <property type="match status" value="1"/>
</dbReference>
<evidence type="ECO:0000259" key="6">
    <source>
        <dbReference type="PROSITE" id="PS00486"/>
    </source>
</evidence>
<dbReference type="InterPro" id="IPR045076">
    <property type="entry name" value="MutS"/>
</dbReference>
<evidence type="ECO:0000313" key="8">
    <source>
        <dbReference type="Proteomes" id="UP000054549"/>
    </source>
</evidence>
<dbReference type="PANTHER" id="PTHR11361">
    <property type="entry name" value="DNA MISMATCH REPAIR PROTEIN MUTS FAMILY MEMBER"/>
    <property type="match status" value="1"/>
</dbReference>
<dbReference type="SUPFAM" id="SSF48334">
    <property type="entry name" value="DNA repair protein MutS, domain III"/>
    <property type="match status" value="1"/>
</dbReference>
<dbReference type="GO" id="GO:0030983">
    <property type="term" value="F:mismatched DNA binding"/>
    <property type="evidence" value="ECO:0007669"/>
    <property type="project" value="InterPro"/>
</dbReference>
<evidence type="ECO:0000313" key="7">
    <source>
        <dbReference type="EMBL" id="KIL63255.1"/>
    </source>
</evidence>
<dbReference type="Gene3D" id="3.40.50.300">
    <property type="entry name" value="P-loop containing nucleotide triphosphate hydrolases"/>
    <property type="match status" value="1"/>
</dbReference>
<reference evidence="7 8" key="1">
    <citation type="submission" date="2014-04" db="EMBL/GenBank/DDBJ databases">
        <title>Evolutionary Origins and Diversification of the Mycorrhizal Mutualists.</title>
        <authorList>
            <consortium name="DOE Joint Genome Institute"/>
            <consortium name="Mycorrhizal Genomics Consortium"/>
            <person name="Kohler A."/>
            <person name="Kuo A."/>
            <person name="Nagy L.G."/>
            <person name="Floudas D."/>
            <person name="Copeland A."/>
            <person name="Barry K.W."/>
            <person name="Cichocki N."/>
            <person name="Veneault-Fourrey C."/>
            <person name="LaButti K."/>
            <person name="Lindquist E.A."/>
            <person name="Lipzen A."/>
            <person name="Lundell T."/>
            <person name="Morin E."/>
            <person name="Murat C."/>
            <person name="Riley R."/>
            <person name="Ohm R."/>
            <person name="Sun H."/>
            <person name="Tunlid A."/>
            <person name="Henrissat B."/>
            <person name="Grigoriev I.V."/>
            <person name="Hibbett D.S."/>
            <person name="Martin F."/>
        </authorList>
    </citation>
    <scope>NUCLEOTIDE SEQUENCE [LARGE SCALE GENOMIC DNA]</scope>
    <source>
        <strain evidence="7 8">Koide BX008</strain>
    </source>
</reference>
<dbReference type="PANTHER" id="PTHR11361:SF20">
    <property type="entry name" value="MUTS PROTEIN HOMOLOG 5"/>
    <property type="match status" value="1"/>
</dbReference>
<evidence type="ECO:0000256" key="2">
    <source>
        <dbReference type="ARBA" id="ARBA00022741"/>
    </source>
</evidence>
<evidence type="ECO:0000256" key="4">
    <source>
        <dbReference type="ARBA" id="ARBA00023125"/>
    </source>
</evidence>
<dbReference type="SMART" id="SM00534">
    <property type="entry name" value="MUTSac"/>
    <property type="match status" value="1"/>
</dbReference>
<proteinExistence type="inferred from homology"/>
<comment type="similarity">
    <text evidence="1">Belongs to the DNA mismatch repair MutS family.</text>
</comment>
<dbReference type="SUPFAM" id="SSF52540">
    <property type="entry name" value="P-loop containing nucleoside triphosphate hydrolases"/>
    <property type="match status" value="1"/>
</dbReference>
<dbReference type="SMART" id="SM00533">
    <property type="entry name" value="MUTSd"/>
    <property type="match status" value="1"/>
</dbReference>
<keyword evidence="4" id="KW-0238">DNA-binding</keyword>
<evidence type="ECO:0000256" key="5">
    <source>
        <dbReference type="SAM" id="MobiDB-lite"/>
    </source>
</evidence>
<feature type="region of interest" description="Disordered" evidence="5">
    <location>
        <begin position="1"/>
        <end position="49"/>
    </location>
</feature>
<evidence type="ECO:0000256" key="1">
    <source>
        <dbReference type="ARBA" id="ARBA00006271"/>
    </source>
</evidence>
<name>A0A0C2SJ60_AMAMK</name>
<keyword evidence="8" id="KW-1185">Reference proteome</keyword>
<dbReference type="GO" id="GO:0006298">
    <property type="term" value="P:mismatch repair"/>
    <property type="evidence" value="ECO:0007669"/>
    <property type="project" value="InterPro"/>
</dbReference>
<dbReference type="STRING" id="946122.A0A0C2SJ60"/>
<dbReference type="InterPro" id="IPR027417">
    <property type="entry name" value="P-loop_NTPase"/>
</dbReference>
<organism evidence="7 8">
    <name type="scientific">Amanita muscaria (strain Koide BX008)</name>
    <dbReference type="NCBI Taxonomy" id="946122"/>
    <lineage>
        <taxon>Eukaryota</taxon>
        <taxon>Fungi</taxon>
        <taxon>Dikarya</taxon>
        <taxon>Basidiomycota</taxon>
        <taxon>Agaricomycotina</taxon>
        <taxon>Agaricomycetes</taxon>
        <taxon>Agaricomycetidae</taxon>
        <taxon>Agaricales</taxon>
        <taxon>Pluteineae</taxon>
        <taxon>Amanitaceae</taxon>
        <taxon>Amanita</taxon>
    </lineage>
</organism>
<dbReference type="InterPro" id="IPR007696">
    <property type="entry name" value="DNA_mismatch_repair_MutS_core"/>
</dbReference>
<dbReference type="InterPro" id="IPR036187">
    <property type="entry name" value="DNA_mismatch_repair_MutS_sf"/>
</dbReference>
<dbReference type="HOGENOM" id="CLU_002472_8_0_1"/>
<dbReference type="Pfam" id="PF05192">
    <property type="entry name" value="MutS_III"/>
    <property type="match status" value="1"/>
</dbReference>
<dbReference type="AlphaFoldDB" id="A0A0C2SJ60"/>
<accession>A0A0C2SJ60</accession>
<gene>
    <name evidence="7" type="ORF">M378DRAFT_187097</name>
</gene>
<sequence>MPSAKRRCVPVEDEDEPTLSVQESEPHNRKRVRWDEVHSADVESDVEEPTSSAKATNLVLLAFRSLSDTQICLAALCHSGRIGCAYYDPQKCIIYALEDTQESAHYDVMKLVLEQSDASIVLTSSNSDEEFMDTLRECSEKAGAFFQIRPRREFVPGQGRNRLLSLRLFAALPPEQVKDSQDARSDSTHAKNAYDFMRSRQEVDGDPTQMRWNATIRLSNFASVDSSPLCMASIGALIDHLVRERAVGDIDDEGIAGLDVNDIEIVSPIEAMHINADALFSLQVFENERHASMHFNKTKEGLSLFGILNYTKTALGRSLMRTWLLRPSLSLPVIKARHDAVECFLRPENQVCVDQMRTHLKGIKNMPRILNTMKSGRAKLSDWQDLVKFTFHSAMIWESLRDLHRAIGMPIIQQLVAALDVVRSEDVGAQVNLVIDWEESVNAGRVCVRNGIDEELDNKKHLYYGIDSVLSKVAEQICDTMVQSFTSLNVVYFPQLGFLICIPMLEEWHTTGIQEVDGWSFQSSEHAYFKSQEMYDLDLHIGDLHSMIVDREIEIVQDLLNEVLQSSQAINQACTVYAELDCLLSFAIASRAYNYVRPIMVDDNIIDIKQGRHPLQEQVVDTFIANDFFITGGAGLGTADCTSNSRERKSVMLCTGANASNFVPAESATLGITDKIFTRVSTRESVSKLQSAFMIDLNQVSYALRNCSARSLILMDEFGKGTLATDGAGLFCGVLKHLLNRGSNCPKLLAATHFYDVFHHGFLDPDTLPIAFRHMQIMLTPRAGSSFKDNDTSTSVCLEVAEGLSLESHAAKCAEIFGIPSRVVQRAQYVSQLISVHDLGRLHDEEMSEEEKTDLGDAEAVCRRFLAWDLEEKDGLGEGGVKAKLAEVLGRSSQ</sequence>
<dbReference type="GO" id="GO:0005524">
    <property type="term" value="F:ATP binding"/>
    <property type="evidence" value="ECO:0007669"/>
    <property type="project" value="UniProtKB-KW"/>
</dbReference>
<keyword evidence="2" id="KW-0547">Nucleotide-binding</keyword>
<dbReference type="PIRSF" id="PIRSF005813">
    <property type="entry name" value="MSH2"/>
    <property type="match status" value="1"/>
</dbReference>
<dbReference type="GO" id="GO:0140664">
    <property type="term" value="F:ATP-dependent DNA damage sensor activity"/>
    <property type="evidence" value="ECO:0007669"/>
    <property type="project" value="InterPro"/>
</dbReference>
<keyword evidence="3" id="KW-0067">ATP-binding</keyword>
<dbReference type="Proteomes" id="UP000054549">
    <property type="component" value="Unassembled WGS sequence"/>
</dbReference>
<dbReference type="InterPro" id="IPR000432">
    <property type="entry name" value="DNA_mismatch_repair_MutS_C"/>
</dbReference>
<dbReference type="InParanoid" id="A0A0C2SJ60"/>